<dbReference type="PANTHER" id="PTHR23416:SF23">
    <property type="entry name" value="ACETYLTRANSFERASE C18B11.09C-RELATED"/>
    <property type="match status" value="1"/>
</dbReference>
<dbReference type="CDD" id="cd03357">
    <property type="entry name" value="LbH_MAT_GAT"/>
    <property type="match status" value="1"/>
</dbReference>
<name>A0A1I1YFJ5_9RHOB</name>
<keyword evidence="11" id="KW-1185">Reference proteome</keyword>
<feature type="domain" description="Maltose/galactoside acetyltransferase" evidence="9">
    <location>
        <begin position="6"/>
        <end position="59"/>
    </location>
</feature>
<dbReference type="Gene3D" id="2.160.10.10">
    <property type="entry name" value="Hexapeptide repeat proteins"/>
    <property type="match status" value="1"/>
</dbReference>
<dbReference type="SMART" id="SM01266">
    <property type="entry name" value="Mac"/>
    <property type="match status" value="1"/>
</dbReference>
<dbReference type="Pfam" id="PF00132">
    <property type="entry name" value="Hexapep"/>
    <property type="match status" value="1"/>
</dbReference>
<dbReference type="PANTHER" id="PTHR23416">
    <property type="entry name" value="SIALIC ACID SYNTHASE-RELATED"/>
    <property type="match status" value="1"/>
</dbReference>
<dbReference type="SUPFAM" id="SSF51161">
    <property type="entry name" value="Trimeric LpxA-like enzymes"/>
    <property type="match status" value="1"/>
</dbReference>
<sequence>MAETERDKMISGALYHPGDPGLSDDRKRAQSLMRDYNATIFGDDGREEILRALLGALGEKVAIRAPVYVDYGYNIRIGSGVFVNYGCYLLDAGPITIGDGCDIGPYVQILTADHPRDPEARKAELETTRPVTIGRDVWLGAGAILLPGVSIGDEAIVGAGAVVTRDVGPGTTVGGNPARPLVRRGDGH</sequence>
<evidence type="ECO:0000313" key="11">
    <source>
        <dbReference type="Proteomes" id="UP000325289"/>
    </source>
</evidence>
<gene>
    <name evidence="10" type="ORF">SAMN04515678_10719</name>
</gene>
<evidence type="ECO:0000256" key="6">
    <source>
        <dbReference type="ARBA" id="ARBA00055587"/>
    </source>
</evidence>
<dbReference type="RefSeq" id="WP_149756144.1">
    <property type="nucleotide sequence ID" value="NZ_FOMS01000007.1"/>
</dbReference>
<evidence type="ECO:0000313" key="10">
    <source>
        <dbReference type="EMBL" id="SFE18159.1"/>
    </source>
</evidence>
<evidence type="ECO:0000256" key="5">
    <source>
        <dbReference type="ARBA" id="ARBA00023315"/>
    </source>
</evidence>
<comment type="function">
    <text evidence="6">Acetyltransferase implicated in the O-acetylation of Nod factors.</text>
</comment>
<organism evidence="10 11">
    <name type="scientific">Roseivivax sediminis</name>
    <dbReference type="NCBI Taxonomy" id="936889"/>
    <lineage>
        <taxon>Bacteria</taxon>
        <taxon>Pseudomonadati</taxon>
        <taxon>Pseudomonadota</taxon>
        <taxon>Alphaproteobacteria</taxon>
        <taxon>Rhodobacterales</taxon>
        <taxon>Roseobacteraceae</taxon>
        <taxon>Roseivivax</taxon>
    </lineage>
</organism>
<keyword evidence="5" id="KW-0012">Acyltransferase</keyword>
<dbReference type="GO" id="GO:0008374">
    <property type="term" value="F:O-acyltransferase activity"/>
    <property type="evidence" value="ECO:0007669"/>
    <property type="project" value="TreeGrafter"/>
</dbReference>
<dbReference type="InterPro" id="IPR018357">
    <property type="entry name" value="Hexapep_transf_CS"/>
</dbReference>
<feature type="region of interest" description="Disordered" evidence="8">
    <location>
        <begin position="168"/>
        <end position="188"/>
    </location>
</feature>
<proteinExistence type="inferred from homology"/>
<evidence type="ECO:0000256" key="8">
    <source>
        <dbReference type="SAM" id="MobiDB-lite"/>
    </source>
</evidence>
<dbReference type="FunFam" id="2.160.10.10:FF:000025">
    <property type="entry name" value="Hexapeptide-repeat containing-acetyltransferase"/>
    <property type="match status" value="1"/>
</dbReference>
<reference evidence="10 11" key="1">
    <citation type="submission" date="2016-10" db="EMBL/GenBank/DDBJ databases">
        <authorList>
            <person name="Varghese N."/>
            <person name="Submissions S."/>
        </authorList>
    </citation>
    <scope>NUCLEOTIDE SEQUENCE [LARGE SCALE GENOMIC DNA]</scope>
    <source>
        <strain evidence="11">YIM D21,KCTC 23444,ACCC 10710</strain>
    </source>
</reference>
<dbReference type="EMBL" id="FOMS01000007">
    <property type="protein sequence ID" value="SFE18159.1"/>
    <property type="molecule type" value="Genomic_DNA"/>
</dbReference>
<evidence type="ECO:0000256" key="4">
    <source>
        <dbReference type="ARBA" id="ARBA00022737"/>
    </source>
</evidence>
<evidence type="ECO:0000256" key="3">
    <source>
        <dbReference type="ARBA" id="ARBA00022679"/>
    </source>
</evidence>
<protein>
    <recommendedName>
        <fullName evidence="7">Nodulation protein L</fullName>
    </recommendedName>
</protein>
<keyword evidence="3 10" id="KW-0808">Transferase</keyword>
<comment type="similarity">
    <text evidence="1">Belongs to the transferase hexapeptide repeat family.</text>
</comment>
<evidence type="ECO:0000256" key="7">
    <source>
        <dbReference type="ARBA" id="ARBA00067695"/>
    </source>
</evidence>
<dbReference type="AlphaFoldDB" id="A0A1I1YFJ5"/>
<dbReference type="Proteomes" id="UP000325289">
    <property type="component" value="Unassembled WGS sequence"/>
</dbReference>
<evidence type="ECO:0000256" key="2">
    <source>
        <dbReference type="ARBA" id="ARBA00022458"/>
    </source>
</evidence>
<dbReference type="InterPro" id="IPR024688">
    <property type="entry name" value="Mac_dom"/>
</dbReference>
<evidence type="ECO:0000259" key="9">
    <source>
        <dbReference type="SMART" id="SM01266"/>
    </source>
</evidence>
<dbReference type="GO" id="GO:0016407">
    <property type="term" value="F:acetyltransferase activity"/>
    <property type="evidence" value="ECO:0007669"/>
    <property type="project" value="InterPro"/>
</dbReference>
<dbReference type="InterPro" id="IPR011004">
    <property type="entry name" value="Trimer_LpxA-like_sf"/>
</dbReference>
<dbReference type="InterPro" id="IPR051159">
    <property type="entry name" value="Hexapeptide_acetyltransf"/>
</dbReference>
<dbReference type="GO" id="GO:0005829">
    <property type="term" value="C:cytosol"/>
    <property type="evidence" value="ECO:0007669"/>
    <property type="project" value="TreeGrafter"/>
</dbReference>
<keyword evidence="2" id="KW-0536">Nodulation</keyword>
<dbReference type="OrthoDB" id="9815592at2"/>
<evidence type="ECO:0000256" key="1">
    <source>
        <dbReference type="ARBA" id="ARBA00007274"/>
    </source>
</evidence>
<accession>A0A1I1YFJ5</accession>
<keyword evidence="4" id="KW-0677">Repeat</keyword>
<dbReference type="Pfam" id="PF12464">
    <property type="entry name" value="Mac"/>
    <property type="match status" value="1"/>
</dbReference>
<dbReference type="InterPro" id="IPR001451">
    <property type="entry name" value="Hexapep"/>
</dbReference>
<dbReference type="PROSITE" id="PS00101">
    <property type="entry name" value="HEXAPEP_TRANSFERASES"/>
    <property type="match status" value="1"/>
</dbReference>